<dbReference type="PANTHER" id="PTHR47529:SF1">
    <property type="entry name" value="PERIPLASMIC CHAPERONE PPID"/>
    <property type="match status" value="1"/>
</dbReference>
<dbReference type="InterPro" id="IPR000297">
    <property type="entry name" value="PPIase_PpiC"/>
</dbReference>
<dbReference type="SUPFAM" id="SSF109998">
    <property type="entry name" value="Triger factor/SurA peptide-binding domain-like"/>
    <property type="match status" value="1"/>
</dbReference>
<proteinExistence type="inferred from homology"/>
<dbReference type="Gene3D" id="1.10.4030.10">
    <property type="entry name" value="Porin chaperone SurA, peptide-binding domain"/>
    <property type="match status" value="1"/>
</dbReference>
<accession>A0A1U9KEQ6</accession>
<evidence type="ECO:0000313" key="11">
    <source>
        <dbReference type="Proteomes" id="UP000188937"/>
    </source>
</evidence>
<evidence type="ECO:0000256" key="2">
    <source>
        <dbReference type="ARBA" id="ARBA00022475"/>
    </source>
</evidence>
<evidence type="ECO:0000256" key="5">
    <source>
        <dbReference type="ARBA" id="ARBA00023136"/>
    </source>
</evidence>
<keyword evidence="5 8" id="KW-0472">Membrane</keyword>
<feature type="domain" description="PpiC" evidence="9">
    <location>
        <begin position="253"/>
        <end position="370"/>
    </location>
</feature>
<keyword evidence="2" id="KW-1003">Cell membrane</keyword>
<evidence type="ECO:0000256" key="6">
    <source>
        <dbReference type="ARBA" id="ARBA00023186"/>
    </source>
</evidence>
<evidence type="ECO:0000256" key="4">
    <source>
        <dbReference type="ARBA" id="ARBA00022989"/>
    </source>
</evidence>
<dbReference type="InterPro" id="IPR052029">
    <property type="entry name" value="PpiD_chaperone"/>
</dbReference>
<dbReference type="Pfam" id="PF13624">
    <property type="entry name" value="SurA_N_3"/>
    <property type="match status" value="1"/>
</dbReference>
<comment type="subcellular location">
    <subcellularLocation>
        <location evidence="1">Cell membrane</location>
        <topology evidence="1">Single-pass type II membrane protein</topology>
    </subcellularLocation>
</comment>
<dbReference type="PANTHER" id="PTHR47529">
    <property type="entry name" value="PEPTIDYL-PROLYL CIS-TRANS ISOMERASE D"/>
    <property type="match status" value="1"/>
</dbReference>
<evidence type="ECO:0000313" key="10">
    <source>
        <dbReference type="EMBL" id="AQS84238.1"/>
    </source>
</evidence>
<dbReference type="Pfam" id="PF13145">
    <property type="entry name" value="Rotamase_2"/>
    <property type="match status" value="1"/>
</dbReference>
<dbReference type="GO" id="GO:0003755">
    <property type="term" value="F:peptidyl-prolyl cis-trans isomerase activity"/>
    <property type="evidence" value="ECO:0007669"/>
    <property type="project" value="InterPro"/>
</dbReference>
<sequence>MISFLRRFVVESWLGRVLAIVIFLAFVGWGVGDVLTNMADDPAIVAKVGSQKITTHDFAAALQAEMPRIAQQMGMPDVAHIPANVRQPMANEILQRLIGQAQVLAAARDYGIQVPDAAVRDEIFAMPYFQGRNGQFDRQKFNAMLANAGMTEQRLIGLVRDDLTARAVMEPLSTGAHVPDLVVNRTYGFETVTRVLDVLRIPFSSQAEPATPDEATLKRFYDNHPWMFQSPEYRHARIVVLSPETVATQSPATDEELHQLYDARKDHFNQPELRSVQLVTSSDQAAAQAVQTLWKGGGDWTQIQAAAKNSAAVEFNDARPSVLPSATLQKLVFGARQGSIQGPEKTDTGWIVFRVTKVTPPHSESFDDAKSTLRDEIAKAKGPAMISASVPKLQDALAGGGMDTIPTGLGVTPAAGFLDAKGMTKDGTPAPLPASGELRDDIVARVFEQAKGAAPQLIEAKAQPQQGQPPASLGWYAVSVDEITPSQPQPYDAVKDKVLAAWKEQARHHEADEKATALYVAAGQKGDVAAVAPVGSDLQKNVMISRARPVETLPRDLMGIALRMPVGRSVMVEDDKGFVVATVTAVQHPDPKADTIGIGRVRDGMTESLSSDMTAAFIQSLSERYKAKIIAAGARAAMTQAGFGDGS</sequence>
<evidence type="ECO:0000259" key="9">
    <source>
        <dbReference type="Pfam" id="PF13145"/>
    </source>
</evidence>
<keyword evidence="11" id="KW-1185">Reference proteome</keyword>
<dbReference type="eggNOG" id="COG0760">
    <property type="taxonomic scope" value="Bacteria"/>
</dbReference>
<protein>
    <submittedName>
        <fullName evidence="10">Peptidylprolyl isomerase</fullName>
    </submittedName>
</protein>
<keyword evidence="4 8" id="KW-1133">Transmembrane helix</keyword>
<evidence type="ECO:0000256" key="1">
    <source>
        <dbReference type="ARBA" id="ARBA00004401"/>
    </source>
</evidence>
<dbReference type="InterPro" id="IPR027304">
    <property type="entry name" value="Trigger_fact/SurA_dom_sf"/>
</dbReference>
<dbReference type="Proteomes" id="UP000188937">
    <property type="component" value="Chromosome"/>
</dbReference>
<dbReference type="EMBL" id="CP014692">
    <property type="protein sequence ID" value="AQS84238.1"/>
    <property type="molecule type" value="Genomic_DNA"/>
</dbReference>
<comment type="similarity">
    <text evidence="7">Belongs to the PpiD chaperone family.</text>
</comment>
<dbReference type="RefSeq" id="WP_077812280.1">
    <property type="nucleotide sequence ID" value="NZ_CP014692.1"/>
</dbReference>
<dbReference type="AlphaFoldDB" id="A0A1U9KEQ6"/>
<evidence type="ECO:0000256" key="3">
    <source>
        <dbReference type="ARBA" id="ARBA00022692"/>
    </source>
</evidence>
<keyword evidence="3 8" id="KW-0812">Transmembrane</keyword>
<dbReference type="GO" id="GO:0005886">
    <property type="term" value="C:plasma membrane"/>
    <property type="evidence" value="ECO:0007669"/>
    <property type="project" value="UniProtKB-SubCell"/>
</dbReference>
<feature type="transmembrane region" description="Helical" evidence="8">
    <location>
        <begin position="12"/>
        <end position="32"/>
    </location>
</feature>
<keyword evidence="10" id="KW-0413">Isomerase</keyword>
<gene>
    <name evidence="10" type="ORF">A0U92_05010</name>
</gene>
<reference evidence="10 11" key="1">
    <citation type="submission" date="2016-03" db="EMBL/GenBank/DDBJ databases">
        <title>Acetic acid bacteria sequencing.</title>
        <authorList>
            <person name="Brandt J."/>
            <person name="Jakob F."/>
            <person name="Vogel R.F."/>
        </authorList>
    </citation>
    <scope>NUCLEOTIDE SEQUENCE [LARGE SCALE GENOMIC DNA]</scope>
    <source>
        <strain evidence="10 11">TMW2.1153</strain>
    </source>
</reference>
<dbReference type="OrthoDB" id="9768393at2"/>
<keyword evidence="6" id="KW-0143">Chaperone</keyword>
<evidence type="ECO:0000256" key="7">
    <source>
        <dbReference type="ARBA" id="ARBA00038408"/>
    </source>
</evidence>
<organism evidence="10 11">
    <name type="scientific">Acetobacter aceti</name>
    <dbReference type="NCBI Taxonomy" id="435"/>
    <lineage>
        <taxon>Bacteria</taxon>
        <taxon>Pseudomonadati</taxon>
        <taxon>Pseudomonadota</taxon>
        <taxon>Alphaproteobacteria</taxon>
        <taxon>Acetobacterales</taxon>
        <taxon>Acetobacteraceae</taxon>
        <taxon>Acetobacter</taxon>
        <taxon>Acetobacter subgen. Acetobacter</taxon>
    </lineage>
</organism>
<dbReference type="KEGG" id="aace:A0U92_05010"/>
<name>A0A1U9KEQ6_ACEAC</name>
<dbReference type="STRING" id="435.A0U92_05010"/>
<evidence type="ECO:0000256" key="8">
    <source>
        <dbReference type="SAM" id="Phobius"/>
    </source>
</evidence>